<dbReference type="Pfam" id="PF13361">
    <property type="entry name" value="UvrD_C"/>
    <property type="match status" value="1"/>
</dbReference>
<evidence type="ECO:0000256" key="13">
    <source>
        <dbReference type="ARBA" id="ARBA00034617"/>
    </source>
</evidence>
<dbReference type="InterPro" id="IPR000212">
    <property type="entry name" value="DNA_helicase_UvrD/REP"/>
</dbReference>
<organism evidence="19">
    <name type="scientific">hydrothermal vent metagenome</name>
    <dbReference type="NCBI Taxonomy" id="652676"/>
    <lineage>
        <taxon>unclassified sequences</taxon>
        <taxon>metagenomes</taxon>
        <taxon>ecological metagenomes</taxon>
    </lineage>
</organism>
<keyword evidence="9" id="KW-0460">Magnesium</keyword>
<keyword evidence="8" id="KW-0067">ATP-binding</keyword>
<evidence type="ECO:0000256" key="14">
    <source>
        <dbReference type="ARBA" id="ARBA00034808"/>
    </source>
</evidence>
<name>A0A3B0VGK9_9ZZZZ</name>
<dbReference type="SUPFAM" id="SSF52980">
    <property type="entry name" value="Restriction endonuclease-like"/>
    <property type="match status" value="1"/>
</dbReference>
<accession>A0A3B0VGK9</accession>
<keyword evidence="6" id="KW-0347">Helicase</keyword>
<evidence type="ECO:0000256" key="5">
    <source>
        <dbReference type="ARBA" id="ARBA00022801"/>
    </source>
</evidence>
<evidence type="ECO:0000256" key="15">
    <source>
        <dbReference type="ARBA" id="ARBA00048988"/>
    </source>
</evidence>
<gene>
    <name evidence="19" type="ORF">MNBD_DELTA04-436</name>
</gene>
<dbReference type="GO" id="GO:0008854">
    <property type="term" value="F:exodeoxyribonuclease V activity"/>
    <property type="evidence" value="ECO:0007669"/>
    <property type="project" value="InterPro"/>
</dbReference>
<dbReference type="InterPro" id="IPR011335">
    <property type="entry name" value="Restrct_endonuc-II-like"/>
</dbReference>
<evidence type="ECO:0000256" key="1">
    <source>
        <dbReference type="ARBA" id="ARBA00022722"/>
    </source>
</evidence>
<keyword evidence="4" id="KW-0227">DNA damage</keyword>
<keyword evidence="1" id="KW-0540">Nuclease</keyword>
<evidence type="ECO:0000256" key="8">
    <source>
        <dbReference type="ARBA" id="ARBA00022840"/>
    </source>
</evidence>
<evidence type="ECO:0000256" key="3">
    <source>
        <dbReference type="ARBA" id="ARBA00022741"/>
    </source>
</evidence>
<keyword evidence="11" id="KW-0234">DNA repair</keyword>
<dbReference type="EMBL" id="UOEY01000041">
    <property type="protein sequence ID" value="VAW37447.1"/>
    <property type="molecule type" value="Genomic_DNA"/>
</dbReference>
<reference evidence="19" key="1">
    <citation type="submission" date="2018-06" db="EMBL/GenBank/DDBJ databases">
        <authorList>
            <person name="Zhirakovskaya E."/>
        </authorList>
    </citation>
    <scope>NUCLEOTIDE SEQUENCE</scope>
</reference>
<dbReference type="GO" id="GO:0005524">
    <property type="term" value="F:ATP binding"/>
    <property type="evidence" value="ECO:0007669"/>
    <property type="project" value="UniProtKB-KW"/>
</dbReference>
<keyword evidence="10" id="KW-0238">DNA-binding</keyword>
<evidence type="ECO:0000256" key="6">
    <source>
        <dbReference type="ARBA" id="ARBA00022806"/>
    </source>
</evidence>
<evidence type="ECO:0000259" key="17">
    <source>
        <dbReference type="PROSITE" id="PS51198"/>
    </source>
</evidence>
<comment type="catalytic activity">
    <reaction evidence="13">
        <text>Couples ATP hydrolysis with the unwinding of duplex DNA by translocating in the 3'-5' direction.</text>
        <dbReference type="EC" id="5.6.2.4"/>
    </reaction>
</comment>
<feature type="region of interest" description="Disordered" evidence="16">
    <location>
        <begin position="916"/>
        <end position="938"/>
    </location>
</feature>
<dbReference type="Gene3D" id="1.10.486.10">
    <property type="entry name" value="PCRA, domain 4"/>
    <property type="match status" value="1"/>
</dbReference>
<dbReference type="InterPro" id="IPR004586">
    <property type="entry name" value="RecB"/>
</dbReference>
<protein>
    <recommendedName>
        <fullName evidence="14">DNA 3'-5' helicase</fullName>
        <ecNumber evidence="14">5.6.2.4</ecNumber>
    </recommendedName>
</protein>
<evidence type="ECO:0000256" key="2">
    <source>
        <dbReference type="ARBA" id="ARBA00022723"/>
    </source>
</evidence>
<keyword evidence="2" id="KW-0479">Metal-binding</keyword>
<dbReference type="Pfam" id="PF00580">
    <property type="entry name" value="UvrD-helicase"/>
    <property type="match status" value="2"/>
</dbReference>
<evidence type="ECO:0000313" key="19">
    <source>
        <dbReference type="EMBL" id="VAW37447.1"/>
    </source>
</evidence>
<dbReference type="EC" id="5.6.2.4" evidence="14"/>
<dbReference type="GO" id="GO:0000725">
    <property type="term" value="P:recombinational repair"/>
    <property type="evidence" value="ECO:0007669"/>
    <property type="project" value="TreeGrafter"/>
</dbReference>
<dbReference type="GO" id="GO:0046872">
    <property type="term" value="F:metal ion binding"/>
    <property type="evidence" value="ECO:0007669"/>
    <property type="project" value="UniProtKB-KW"/>
</dbReference>
<dbReference type="AlphaFoldDB" id="A0A3B0VGK9"/>
<keyword evidence="12" id="KW-0413">Isomerase</keyword>
<dbReference type="NCBIfam" id="TIGR00609">
    <property type="entry name" value="recB"/>
    <property type="match status" value="1"/>
</dbReference>
<feature type="domain" description="UvrD-like helicase ATP-binding" evidence="17">
    <location>
        <begin position="1"/>
        <end position="449"/>
    </location>
</feature>
<dbReference type="Gene3D" id="3.90.320.10">
    <property type="match status" value="1"/>
</dbReference>
<dbReference type="SUPFAM" id="SSF52540">
    <property type="entry name" value="P-loop containing nucleoside triphosphate hydrolases"/>
    <property type="match status" value="1"/>
</dbReference>
<dbReference type="GO" id="GO:0009338">
    <property type="term" value="C:exodeoxyribonuclease V complex"/>
    <property type="evidence" value="ECO:0007669"/>
    <property type="project" value="TreeGrafter"/>
</dbReference>
<dbReference type="PANTHER" id="PTHR11070">
    <property type="entry name" value="UVRD / RECB / PCRA DNA HELICASE FAMILY MEMBER"/>
    <property type="match status" value="1"/>
</dbReference>
<dbReference type="GO" id="GO:0043138">
    <property type="term" value="F:3'-5' DNA helicase activity"/>
    <property type="evidence" value="ECO:0007669"/>
    <property type="project" value="UniProtKB-EC"/>
</dbReference>
<dbReference type="Gene3D" id="1.10.3170.10">
    <property type="entry name" value="Recbcd, chain B, domain 2"/>
    <property type="match status" value="1"/>
</dbReference>
<keyword evidence="7" id="KW-0269">Exonuclease</keyword>
<evidence type="ECO:0000256" key="7">
    <source>
        <dbReference type="ARBA" id="ARBA00022839"/>
    </source>
</evidence>
<keyword evidence="3" id="KW-0547">Nucleotide-binding</keyword>
<dbReference type="GO" id="GO:0005829">
    <property type="term" value="C:cytosol"/>
    <property type="evidence" value="ECO:0007669"/>
    <property type="project" value="TreeGrafter"/>
</dbReference>
<proteinExistence type="inferred from homology"/>
<evidence type="ECO:0000256" key="10">
    <source>
        <dbReference type="ARBA" id="ARBA00023125"/>
    </source>
</evidence>
<evidence type="ECO:0000256" key="4">
    <source>
        <dbReference type="ARBA" id="ARBA00022763"/>
    </source>
</evidence>
<dbReference type="GO" id="GO:0003677">
    <property type="term" value="F:DNA binding"/>
    <property type="evidence" value="ECO:0007669"/>
    <property type="project" value="UniProtKB-KW"/>
</dbReference>
<evidence type="ECO:0000256" key="12">
    <source>
        <dbReference type="ARBA" id="ARBA00023235"/>
    </source>
</evidence>
<dbReference type="PROSITE" id="PS51198">
    <property type="entry name" value="UVRD_HELICASE_ATP_BIND"/>
    <property type="match status" value="1"/>
</dbReference>
<evidence type="ECO:0000256" key="9">
    <source>
        <dbReference type="ARBA" id="ARBA00022842"/>
    </source>
</evidence>
<dbReference type="PROSITE" id="PS51217">
    <property type="entry name" value="UVRD_HELICASE_CTER"/>
    <property type="match status" value="1"/>
</dbReference>
<feature type="domain" description="UvrD-like helicase C-terminal" evidence="18">
    <location>
        <begin position="494"/>
        <end position="748"/>
    </location>
</feature>
<dbReference type="Gene3D" id="3.40.50.300">
    <property type="entry name" value="P-loop containing nucleotide triphosphate hydrolases"/>
    <property type="match status" value="2"/>
</dbReference>
<sequence>MQTFDPLAFPLAGQQLIEASAGTGKTYSIALLYLRLILERRLEVDAILVVTFTISATEELRGRIRTRLREALDVLEGRNVPGDDPALTRLLAGTGDRREAATLLIDALTRMDEAAIYTIHGFCQRMLQDHAFESGSPFEAELLENEQPLRRQIIEDFWRRRFYPASPAEAAWAAKQWGDPAGLLRVLHPLPARAEMAWVPDPAADDPARRRREAEDRFQDVQQAWPRYRAEVANILAHDPCLKRDKNKSYGRERVELALAGMDALAGAEEMAWELPDCVSLLAASVMAGLLKGKKVLPPQPFFQLFDAFYLAHGAFIRASRIRVLLDARDFILVELERRKHDQARMSFDDLLSGLDRALADSGGAGLARRIRNRFAVALVDEFQDTDPLQYRIFRRIFGLDPAAGLFMIGDPKQAVYSFRGADIFTYIRAKKDTPEAGHHTMSTNYRATGAMVQAVNRLFAGRDSFIFAGDIPFAPVQAGGRADEKPLLLDGAPAPPLTALVLPAAQLAAAGKEIIARDRAEGPAACRCAAEIARLLAMGRRQAATIGDEPLSARDIAVLVRTHHEAAVIRQALRERDIASVYFSQDSVLATDEARQMQEVLAALLAPGDEPQVRNALVTDLFGLNGRELDQLARRELEWGRLLGTMRNYQETWRQRGLNVMFLTLVAERRVVRRLLARPDGERRLTNFLHLAELLQEAAEQQPGMDGLLRWLNDQIANPAPEAASQQLRLESDEDLVRIVTIHKAKGLEYPVVFLPFAWNCRPVRPNAVFTFHDPEADFRLTVDLGSENKENYRLAEQERLAEDLRLLYVAVTRARYCCYWCWGRISGMDNTAMAWLLHRRDAKTVPPLKSLGEKRIREDIANLNNAGRLVNCPPWPDSPAAPAAGPAAGHDGTGLAVKVFHGGIDREWRITSYSQLAPGPGPQPRQPDEDRDGAETETAPLAGTISVFSFPRGPAAGTCLHGLLEQLDFPRAGGEEMRELVQDSLQRFGFDRLWTPLVCRWLADILDTRLAPDSDFCLRRLPGDDRLTEMAFYFSLTGLDLDRFNRVLTAFAIRPLEFPAPRLHGLMKGFIDLVFRCQGRFFLADYKSNYLGAGLPAYRPEQLAGAMAEHRYDLQYLIYTVALHRYLGRRLNGYDYDAHFGGAYYLFLRGMDPAAGPASGVYFTRPPRELIEQLDSCCRGREDD</sequence>
<dbReference type="CDD" id="cd22352">
    <property type="entry name" value="RecB_C-like"/>
    <property type="match status" value="1"/>
</dbReference>
<evidence type="ECO:0000259" key="18">
    <source>
        <dbReference type="PROSITE" id="PS51217"/>
    </source>
</evidence>
<dbReference type="InterPro" id="IPR014016">
    <property type="entry name" value="UvrD-like_ATP-bd"/>
</dbReference>
<dbReference type="InterPro" id="IPR014017">
    <property type="entry name" value="DNA_helicase_UvrD-like_C"/>
</dbReference>
<comment type="catalytic activity">
    <reaction evidence="15">
        <text>ATP + H2O = ADP + phosphate + H(+)</text>
        <dbReference type="Rhea" id="RHEA:13065"/>
        <dbReference type="ChEBI" id="CHEBI:15377"/>
        <dbReference type="ChEBI" id="CHEBI:15378"/>
        <dbReference type="ChEBI" id="CHEBI:30616"/>
        <dbReference type="ChEBI" id="CHEBI:43474"/>
        <dbReference type="ChEBI" id="CHEBI:456216"/>
        <dbReference type="EC" id="5.6.2.4"/>
    </reaction>
</comment>
<evidence type="ECO:0000256" key="11">
    <source>
        <dbReference type="ARBA" id="ARBA00023204"/>
    </source>
</evidence>
<dbReference type="InterPro" id="IPR027417">
    <property type="entry name" value="P-loop_NTPase"/>
</dbReference>
<dbReference type="GO" id="GO:0016887">
    <property type="term" value="F:ATP hydrolysis activity"/>
    <property type="evidence" value="ECO:0007669"/>
    <property type="project" value="RHEA"/>
</dbReference>
<evidence type="ECO:0000256" key="16">
    <source>
        <dbReference type="SAM" id="MobiDB-lite"/>
    </source>
</evidence>
<keyword evidence="5 19" id="KW-0378">Hydrolase</keyword>
<dbReference type="HAMAP" id="MF_01485">
    <property type="entry name" value="RecB"/>
    <property type="match status" value="1"/>
</dbReference>
<dbReference type="PANTHER" id="PTHR11070:SF23">
    <property type="entry name" value="RECBCD ENZYME SUBUNIT RECB"/>
    <property type="match status" value="1"/>
</dbReference>
<dbReference type="InterPro" id="IPR011604">
    <property type="entry name" value="PDDEXK-like_dom_sf"/>
</dbReference>